<evidence type="ECO:0000256" key="6">
    <source>
        <dbReference type="SAM" id="Phobius"/>
    </source>
</evidence>
<feature type="transmembrane region" description="Helical" evidence="6">
    <location>
        <begin position="12"/>
        <end position="35"/>
    </location>
</feature>
<name>A0A7S3ALW1_9EUKA</name>
<protein>
    <recommendedName>
        <fullName evidence="8">Major facilitator superfamily (MFS) profile domain-containing protein</fullName>
    </recommendedName>
</protein>
<comment type="subcellular location">
    <subcellularLocation>
        <location evidence="1">Membrane</location>
        <topology evidence="1">Multi-pass membrane protein</topology>
    </subcellularLocation>
</comment>
<gene>
    <name evidence="7" type="ORF">HERI1096_LOCUS7544</name>
</gene>
<evidence type="ECO:0000256" key="2">
    <source>
        <dbReference type="ARBA" id="ARBA00022448"/>
    </source>
</evidence>
<organism evidence="7">
    <name type="scientific">Haptolina ericina</name>
    <dbReference type="NCBI Taxonomy" id="156174"/>
    <lineage>
        <taxon>Eukaryota</taxon>
        <taxon>Haptista</taxon>
        <taxon>Haptophyta</taxon>
        <taxon>Prymnesiophyceae</taxon>
        <taxon>Prymnesiales</taxon>
        <taxon>Prymnesiaceae</taxon>
        <taxon>Haptolina</taxon>
    </lineage>
</organism>
<sequence length="168" mass="17159">MPALPQHSLPLIISSFTVFGAGAGLTVAPASNLMVRAVTSRGLSIEEAGDQLGSLSTIAYSLGASVGPLAGGLIVQHLGGPLQGYRWLCTILAFITAASALVLTLIFVANDRSSRRAVLRMPLVDAAADDGSVLGASACTSTSITDSVQPQALTQDRQAQVQGLLAFP</sequence>
<evidence type="ECO:0000256" key="4">
    <source>
        <dbReference type="ARBA" id="ARBA00022989"/>
    </source>
</evidence>
<keyword evidence="3 6" id="KW-0812">Transmembrane</keyword>
<dbReference type="AlphaFoldDB" id="A0A7S3ALW1"/>
<keyword evidence="5 6" id="KW-0472">Membrane</keyword>
<dbReference type="InterPro" id="IPR050930">
    <property type="entry name" value="MFS_Vesicular_Transporter"/>
</dbReference>
<dbReference type="PANTHER" id="PTHR23506:SF23">
    <property type="entry name" value="GH10249P"/>
    <property type="match status" value="1"/>
</dbReference>
<dbReference type="InterPro" id="IPR036259">
    <property type="entry name" value="MFS_trans_sf"/>
</dbReference>
<dbReference type="EMBL" id="HBHX01013515">
    <property type="protein sequence ID" value="CAE0106885.1"/>
    <property type="molecule type" value="Transcribed_RNA"/>
</dbReference>
<keyword evidence="2" id="KW-0813">Transport</keyword>
<feature type="transmembrane region" description="Helical" evidence="6">
    <location>
        <begin position="85"/>
        <end position="109"/>
    </location>
</feature>
<dbReference type="GO" id="GO:0022857">
    <property type="term" value="F:transmembrane transporter activity"/>
    <property type="evidence" value="ECO:0007669"/>
    <property type="project" value="TreeGrafter"/>
</dbReference>
<dbReference type="GO" id="GO:0016020">
    <property type="term" value="C:membrane"/>
    <property type="evidence" value="ECO:0007669"/>
    <property type="project" value="UniProtKB-SubCell"/>
</dbReference>
<feature type="transmembrane region" description="Helical" evidence="6">
    <location>
        <begin position="55"/>
        <end position="79"/>
    </location>
</feature>
<evidence type="ECO:0000256" key="3">
    <source>
        <dbReference type="ARBA" id="ARBA00022692"/>
    </source>
</evidence>
<accession>A0A7S3ALW1</accession>
<dbReference type="Gene3D" id="1.20.1250.20">
    <property type="entry name" value="MFS general substrate transporter like domains"/>
    <property type="match status" value="1"/>
</dbReference>
<reference evidence="7" key="1">
    <citation type="submission" date="2021-01" db="EMBL/GenBank/DDBJ databases">
        <authorList>
            <person name="Corre E."/>
            <person name="Pelletier E."/>
            <person name="Niang G."/>
            <person name="Scheremetjew M."/>
            <person name="Finn R."/>
            <person name="Kale V."/>
            <person name="Holt S."/>
            <person name="Cochrane G."/>
            <person name="Meng A."/>
            <person name="Brown T."/>
            <person name="Cohen L."/>
        </authorList>
    </citation>
    <scope>NUCLEOTIDE SEQUENCE</scope>
    <source>
        <strain evidence="7">CCMP281</strain>
    </source>
</reference>
<dbReference type="SUPFAM" id="SSF103473">
    <property type="entry name" value="MFS general substrate transporter"/>
    <property type="match status" value="1"/>
</dbReference>
<proteinExistence type="predicted"/>
<evidence type="ECO:0000256" key="5">
    <source>
        <dbReference type="ARBA" id="ARBA00023136"/>
    </source>
</evidence>
<evidence type="ECO:0008006" key="8">
    <source>
        <dbReference type="Google" id="ProtNLM"/>
    </source>
</evidence>
<dbReference type="PANTHER" id="PTHR23506">
    <property type="entry name" value="GH10249P"/>
    <property type="match status" value="1"/>
</dbReference>
<evidence type="ECO:0000256" key="1">
    <source>
        <dbReference type="ARBA" id="ARBA00004141"/>
    </source>
</evidence>
<keyword evidence="4 6" id="KW-1133">Transmembrane helix</keyword>
<evidence type="ECO:0000313" key="7">
    <source>
        <dbReference type="EMBL" id="CAE0106885.1"/>
    </source>
</evidence>